<reference evidence="1" key="1">
    <citation type="journal article" date="2023" name="Mol. Biol. Evol.">
        <title>Third-Generation Sequencing Reveals the Adaptive Role of the Epigenome in Three Deep-Sea Polychaetes.</title>
        <authorList>
            <person name="Perez M."/>
            <person name="Aroh O."/>
            <person name="Sun Y."/>
            <person name="Lan Y."/>
            <person name="Juniper S.K."/>
            <person name="Young C.R."/>
            <person name="Angers B."/>
            <person name="Qian P.Y."/>
        </authorList>
    </citation>
    <scope>NUCLEOTIDE SEQUENCE</scope>
    <source>
        <strain evidence="1">R07B-5</strain>
    </source>
</reference>
<dbReference type="AlphaFoldDB" id="A0AAD9P3F4"/>
<dbReference type="Proteomes" id="UP001209878">
    <property type="component" value="Unassembled WGS sequence"/>
</dbReference>
<accession>A0AAD9P3F4</accession>
<proteinExistence type="predicted"/>
<dbReference type="EMBL" id="JAODUO010000164">
    <property type="protein sequence ID" value="KAK2187469.1"/>
    <property type="molecule type" value="Genomic_DNA"/>
</dbReference>
<comment type="caution">
    <text evidence="1">The sequence shown here is derived from an EMBL/GenBank/DDBJ whole genome shotgun (WGS) entry which is preliminary data.</text>
</comment>
<organism evidence="1 2">
    <name type="scientific">Ridgeia piscesae</name>
    <name type="common">Tubeworm</name>
    <dbReference type="NCBI Taxonomy" id="27915"/>
    <lineage>
        <taxon>Eukaryota</taxon>
        <taxon>Metazoa</taxon>
        <taxon>Spiralia</taxon>
        <taxon>Lophotrochozoa</taxon>
        <taxon>Annelida</taxon>
        <taxon>Polychaeta</taxon>
        <taxon>Sedentaria</taxon>
        <taxon>Canalipalpata</taxon>
        <taxon>Sabellida</taxon>
        <taxon>Siboglinidae</taxon>
        <taxon>Ridgeia</taxon>
    </lineage>
</organism>
<gene>
    <name evidence="1" type="ORF">NP493_164g02017</name>
</gene>
<sequence>MYNTRTNAHVRYHLKCTSIKGIMVYAFLSTQCTILYTQKQNSYPVCTVNLLLSNWKENVSSRSHKIYSSYTKIQIFTSNYISIKYLLKYHHQHIYSHMHKCLLSQSKYTHTVLINTHEAEKHT</sequence>
<name>A0AAD9P3F4_RIDPI</name>
<keyword evidence="2" id="KW-1185">Reference proteome</keyword>
<evidence type="ECO:0000313" key="2">
    <source>
        <dbReference type="Proteomes" id="UP001209878"/>
    </source>
</evidence>
<evidence type="ECO:0000313" key="1">
    <source>
        <dbReference type="EMBL" id="KAK2187469.1"/>
    </source>
</evidence>
<protein>
    <submittedName>
        <fullName evidence="1">Uncharacterized protein</fullName>
    </submittedName>
</protein>